<dbReference type="GO" id="GO:0000139">
    <property type="term" value="C:Golgi membrane"/>
    <property type="evidence" value="ECO:0007669"/>
    <property type="project" value="UniProtKB-SubCell"/>
</dbReference>
<dbReference type="CDD" id="cd02510">
    <property type="entry name" value="pp-GalNAc-T"/>
    <property type="match status" value="1"/>
</dbReference>
<keyword evidence="12" id="KW-1133">Transmembrane helix</keyword>
<evidence type="ECO:0000256" key="20">
    <source>
        <dbReference type="RuleBase" id="RU361242"/>
    </source>
</evidence>
<evidence type="ECO:0000256" key="2">
    <source>
        <dbReference type="ARBA" id="ARBA00004323"/>
    </source>
</evidence>
<accession>A0A8C5HAZ5</accession>
<keyword evidence="24" id="KW-1185">Reference proteome</keyword>
<comment type="pathway">
    <text evidence="3 20">Protein modification; protein glycosylation.</text>
</comment>
<evidence type="ECO:0000256" key="7">
    <source>
        <dbReference type="ARBA" id="ARBA00022679"/>
    </source>
</evidence>
<reference evidence="23" key="2">
    <citation type="submission" date="2025-08" db="UniProtKB">
        <authorList>
            <consortium name="Ensembl"/>
        </authorList>
    </citation>
    <scope>IDENTIFICATION</scope>
</reference>
<evidence type="ECO:0000256" key="21">
    <source>
        <dbReference type="SAM" id="MobiDB-lite"/>
    </source>
</evidence>
<evidence type="ECO:0000256" key="10">
    <source>
        <dbReference type="ARBA" id="ARBA00022734"/>
    </source>
</evidence>
<evidence type="ECO:0000259" key="22">
    <source>
        <dbReference type="SMART" id="SM00458"/>
    </source>
</evidence>
<sequence>MRFFLRRRMSPLKLALLGGTLFMVVLVVLQKDVSSSPAVDPWFQELAQRKDRMIGMVREAVNNIGFQIRAPQPQPIQVQPTLDVSCLPGFYSQAELKPHIERPPEDPSSPGAAAQGYKKDHMSPEEEKEKEEGMTRHCFNQFASDRISLSRSLGEDTRPVECVERKFRRCPPLPTTSVIIVFHNEAWSTLLRTVFSVLHTSPAILLKEIILVDDASSAEHLGQRLEEFVKQLKVVSVLRQKERKGLITARMLGASMAQGEVLTFLDAHCECFHGWLEPLLTRIVEEPTAVVSPEISSIDLNSFQFYKPVATNRAYNRGNFDWSLTFGWEAIPEDAKKLRKDETYPVKTPTFAGGLFSISKKYFEHIGTYDDKMEIWGGENVEMSFRVWQCGGQLEIIPCSVVGHVFRTKSPHTFPKGTEVITRNQVRLAEVWMDDYKKIFYRRNKNAAVMASENKFGDISDRLNLRERLHCKNFTWYLNTIYPEVFIPDLSPEKYGALKNSGSNTCLDAGENNQGGKAVIMYQCHNMGGNQYFEYTSHKELRHNIGKQLCLTAAPLPEPMKIELCQLKGKGTSLSPDQEWIFTEVRLTGSMESHLVARMDHVRCPQAFSNISTSH</sequence>
<dbReference type="InterPro" id="IPR001173">
    <property type="entry name" value="Glyco_trans_2-like"/>
</dbReference>
<dbReference type="FunFam" id="3.90.550.10:FF:000039">
    <property type="entry name" value="Polypeptide N-acetylgalactosaminyltransferase"/>
    <property type="match status" value="1"/>
</dbReference>
<evidence type="ECO:0000256" key="18">
    <source>
        <dbReference type="ARBA" id="ARBA00050905"/>
    </source>
</evidence>
<evidence type="ECO:0000256" key="5">
    <source>
        <dbReference type="ARBA" id="ARBA00012644"/>
    </source>
</evidence>
<dbReference type="SUPFAM" id="SSF53448">
    <property type="entry name" value="Nucleotide-diphospho-sugar transferases"/>
    <property type="match status" value="1"/>
</dbReference>
<dbReference type="Pfam" id="PF00535">
    <property type="entry name" value="Glycos_transf_2"/>
    <property type="match status" value="1"/>
</dbReference>
<dbReference type="SUPFAM" id="SSF50370">
    <property type="entry name" value="Ricin B-like lectins"/>
    <property type="match status" value="1"/>
</dbReference>
<keyword evidence="17 20" id="KW-0464">Manganese</keyword>
<keyword evidence="16" id="KW-0325">Glycoprotein</keyword>
<keyword evidence="11" id="KW-0735">Signal-anchor</keyword>
<evidence type="ECO:0000256" key="4">
    <source>
        <dbReference type="ARBA" id="ARBA00005680"/>
    </source>
</evidence>
<gene>
    <name evidence="23" type="primary">galnt6</name>
</gene>
<evidence type="ECO:0000256" key="1">
    <source>
        <dbReference type="ARBA" id="ARBA00001936"/>
    </source>
</evidence>
<feature type="region of interest" description="Disordered" evidence="21">
    <location>
        <begin position="99"/>
        <end position="134"/>
    </location>
</feature>
<dbReference type="EC" id="2.4.1.-" evidence="20"/>
<dbReference type="Proteomes" id="UP000694680">
    <property type="component" value="Chromosome 7"/>
</dbReference>
<keyword evidence="7 20" id="KW-0808">Transferase</keyword>
<keyword evidence="8" id="KW-0812">Transmembrane</keyword>
<comment type="similarity">
    <text evidence="4 20">Belongs to the glycosyltransferase 2 family. GalNAc-T subfamily.</text>
</comment>
<dbReference type="Gene3D" id="2.80.10.50">
    <property type="match status" value="1"/>
</dbReference>
<comment type="subcellular location">
    <subcellularLocation>
        <location evidence="2 20">Golgi apparatus membrane</location>
        <topology evidence="2 20">Single-pass type II membrane protein</topology>
    </subcellularLocation>
</comment>
<proteinExistence type="inferred from homology"/>
<evidence type="ECO:0000256" key="9">
    <source>
        <dbReference type="ARBA" id="ARBA00022723"/>
    </source>
</evidence>
<evidence type="ECO:0000256" key="16">
    <source>
        <dbReference type="ARBA" id="ARBA00023180"/>
    </source>
</evidence>
<dbReference type="AlphaFoldDB" id="A0A8C5HAZ5"/>
<dbReference type="GO" id="GO:0030246">
    <property type="term" value="F:carbohydrate binding"/>
    <property type="evidence" value="ECO:0007669"/>
    <property type="project" value="UniProtKB-KW"/>
</dbReference>
<protein>
    <recommendedName>
        <fullName evidence="5 20">Polypeptide N-acetylgalactosaminyltransferase</fullName>
        <ecNumber evidence="20">2.4.1.-</ecNumber>
    </recommendedName>
    <alternativeName>
        <fullName evidence="20">Protein-UDP acetylgalactosaminyltransferase</fullName>
    </alternativeName>
</protein>
<keyword evidence="6 20" id="KW-0328">Glycosyltransferase</keyword>
<dbReference type="GO" id="GO:0006493">
    <property type="term" value="P:protein O-linked glycosylation"/>
    <property type="evidence" value="ECO:0007669"/>
    <property type="project" value="TreeGrafter"/>
</dbReference>
<dbReference type="PROSITE" id="PS50231">
    <property type="entry name" value="RICIN_B_LECTIN"/>
    <property type="match status" value="1"/>
</dbReference>
<reference evidence="23" key="1">
    <citation type="submission" date="2020-06" db="EMBL/GenBank/DDBJ databases">
        <authorList>
            <consortium name="Wellcome Sanger Institute Data Sharing"/>
        </authorList>
    </citation>
    <scope>NUCLEOTIDE SEQUENCE [LARGE SCALE GENOMIC DNA]</scope>
</reference>
<feature type="compositionally biased region" description="Basic and acidic residues" evidence="21">
    <location>
        <begin position="117"/>
        <end position="134"/>
    </location>
</feature>
<evidence type="ECO:0000256" key="13">
    <source>
        <dbReference type="ARBA" id="ARBA00023034"/>
    </source>
</evidence>
<dbReference type="GO" id="GO:0046872">
    <property type="term" value="F:metal ion binding"/>
    <property type="evidence" value="ECO:0007669"/>
    <property type="project" value="UniProtKB-KW"/>
</dbReference>
<organism evidence="23 24">
    <name type="scientific">Gouania willdenowi</name>
    <name type="common">Blunt-snouted clingfish</name>
    <name type="synonym">Lepadogaster willdenowi</name>
    <dbReference type="NCBI Taxonomy" id="441366"/>
    <lineage>
        <taxon>Eukaryota</taxon>
        <taxon>Metazoa</taxon>
        <taxon>Chordata</taxon>
        <taxon>Craniata</taxon>
        <taxon>Vertebrata</taxon>
        <taxon>Euteleostomi</taxon>
        <taxon>Actinopterygii</taxon>
        <taxon>Neopterygii</taxon>
        <taxon>Teleostei</taxon>
        <taxon>Neoteleostei</taxon>
        <taxon>Acanthomorphata</taxon>
        <taxon>Ovalentaria</taxon>
        <taxon>Blenniimorphae</taxon>
        <taxon>Blenniiformes</taxon>
        <taxon>Gobiesocoidei</taxon>
        <taxon>Gobiesocidae</taxon>
        <taxon>Gobiesocinae</taxon>
        <taxon>Gouania</taxon>
    </lineage>
</organism>
<evidence type="ECO:0000256" key="15">
    <source>
        <dbReference type="ARBA" id="ARBA00023157"/>
    </source>
</evidence>
<dbReference type="PANTHER" id="PTHR11675:SF137">
    <property type="entry name" value="POLYPEPTIDE N-ACETYLGALACTOSAMINYLTRANSFERASE"/>
    <property type="match status" value="1"/>
</dbReference>
<dbReference type="Ensembl" id="ENSGWIT00000045568.1">
    <property type="protein sequence ID" value="ENSGWIP00000041980.1"/>
    <property type="gene ID" value="ENSGWIG00000021089.1"/>
</dbReference>
<evidence type="ECO:0000256" key="14">
    <source>
        <dbReference type="ARBA" id="ARBA00023136"/>
    </source>
</evidence>
<evidence type="ECO:0000256" key="8">
    <source>
        <dbReference type="ARBA" id="ARBA00022692"/>
    </source>
</evidence>
<keyword evidence="13 20" id="KW-0333">Golgi apparatus</keyword>
<evidence type="ECO:0000313" key="24">
    <source>
        <dbReference type="Proteomes" id="UP000694680"/>
    </source>
</evidence>
<keyword evidence="14" id="KW-0472">Membrane</keyword>
<evidence type="ECO:0000256" key="3">
    <source>
        <dbReference type="ARBA" id="ARBA00004922"/>
    </source>
</evidence>
<dbReference type="Gene3D" id="3.90.550.10">
    <property type="entry name" value="Spore Coat Polysaccharide Biosynthesis Protein SpsA, Chain A"/>
    <property type="match status" value="1"/>
</dbReference>
<keyword evidence="10 20" id="KW-0430">Lectin</keyword>
<evidence type="ECO:0000256" key="17">
    <source>
        <dbReference type="ARBA" id="ARBA00023211"/>
    </source>
</evidence>
<dbReference type="InterPro" id="IPR000772">
    <property type="entry name" value="Ricin_B_lectin"/>
</dbReference>
<evidence type="ECO:0000256" key="11">
    <source>
        <dbReference type="ARBA" id="ARBA00022968"/>
    </source>
</evidence>
<keyword evidence="9" id="KW-0479">Metal-binding</keyword>
<evidence type="ECO:0000313" key="23">
    <source>
        <dbReference type="Ensembl" id="ENSGWIP00000041980.1"/>
    </source>
</evidence>
<comment type="cofactor">
    <cofactor evidence="1 20">
        <name>Mn(2+)</name>
        <dbReference type="ChEBI" id="CHEBI:29035"/>
    </cofactor>
</comment>
<comment type="catalytic activity">
    <reaction evidence="19">
        <text>L-seryl-[protein] + UDP-N-acetyl-alpha-D-galactosamine = a 3-O-[N-acetyl-alpha-D-galactosaminyl]-L-seryl-[protein] + UDP + H(+)</text>
        <dbReference type="Rhea" id="RHEA:23956"/>
        <dbReference type="Rhea" id="RHEA-COMP:9863"/>
        <dbReference type="Rhea" id="RHEA-COMP:12788"/>
        <dbReference type="ChEBI" id="CHEBI:15378"/>
        <dbReference type="ChEBI" id="CHEBI:29999"/>
        <dbReference type="ChEBI" id="CHEBI:53604"/>
        <dbReference type="ChEBI" id="CHEBI:58223"/>
        <dbReference type="ChEBI" id="CHEBI:67138"/>
        <dbReference type="EC" id="2.4.1.41"/>
    </reaction>
</comment>
<evidence type="ECO:0000256" key="12">
    <source>
        <dbReference type="ARBA" id="ARBA00022989"/>
    </source>
</evidence>
<reference evidence="23" key="3">
    <citation type="submission" date="2025-09" db="UniProtKB">
        <authorList>
            <consortium name="Ensembl"/>
        </authorList>
    </citation>
    <scope>IDENTIFICATION</scope>
</reference>
<evidence type="ECO:0000256" key="19">
    <source>
        <dbReference type="ARBA" id="ARBA00052209"/>
    </source>
</evidence>
<comment type="catalytic activity">
    <reaction evidence="18">
        <text>L-threonyl-[protein] + UDP-N-acetyl-alpha-D-galactosamine = a 3-O-[N-acetyl-alpha-D-galactosaminyl]-L-threonyl-[protein] + UDP + H(+)</text>
        <dbReference type="Rhea" id="RHEA:52424"/>
        <dbReference type="Rhea" id="RHEA-COMP:11060"/>
        <dbReference type="Rhea" id="RHEA-COMP:11689"/>
        <dbReference type="ChEBI" id="CHEBI:15378"/>
        <dbReference type="ChEBI" id="CHEBI:30013"/>
        <dbReference type="ChEBI" id="CHEBI:58223"/>
        <dbReference type="ChEBI" id="CHEBI:67138"/>
        <dbReference type="ChEBI" id="CHEBI:87075"/>
        <dbReference type="EC" id="2.4.1.41"/>
    </reaction>
</comment>
<dbReference type="GO" id="GO:0004653">
    <property type="term" value="F:polypeptide N-acetylgalactosaminyltransferase activity"/>
    <property type="evidence" value="ECO:0007669"/>
    <property type="project" value="UniProtKB-EC"/>
</dbReference>
<dbReference type="Pfam" id="PF00652">
    <property type="entry name" value="Ricin_B_lectin"/>
    <property type="match status" value="1"/>
</dbReference>
<dbReference type="PANTHER" id="PTHR11675">
    <property type="entry name" value="N-ACETYLGALACTOSAMINYLTRANSFERASE"/>
    <property type="match status" value="1"/>
</dbReference>
<keyword evidence="15 20" id="KW-1015">Disulfide bond</keyword>
<dbReference type="UniPathway" id="UPA00378"/>
<evidence type="ECO:0000256" key="6">
    <source>
        <dbReference type="ARBA" id="ARBA00022676"/>
    </source>
</evidence>
<dbReference type="InterPro" id="IPR045885">
    <property type="entry name" value="GalNAc-T"/>
</dbReference>
<dbReference type="InterPro" id="IPR035992">
    <property type="entry name" value="Ricin_B-like_lectins"/>
</dbReference>
<name>A0A8C5HAZ5_GOUWI</name>
<feature type="domain" description="Ricin B lectin" evidence="22">
    <location>
        <begin position="495"/>
        <end position="614"/>
    </location>
</feature>
<dbReference type="InterPro" id="IPR029044">
    <property type="entry name" value="Nucleotide-diphossugar_trans"/>
</dbReference>
<dbReference type="SMART" id="SM00458">
    <property type="entry name" value="RICIN"/>
    <property type="match status" value="1"/>
</dbReference>